<reference evidence="1" key="1">
    <citation type="submission" date="2024-03" db="EMBL/GenBank/DDBJ databases">
        <title>Human intestinal bacterial collection.</title>
        <authorList>
            <person name="Pauvert C."/>
            <person name="Hitch T.C.A."/>
            <person name="Clavel T."/>
        </authorList>
    </citation>
    <scope>NUCLEOTIDE SEQUENCE [LARGE SCALE GENOMIC DNA]</scope>
    <source>
        <strain evidence="1">CLA-AA-H89B</strain>
    </source>
</reference>
<comment type="caution">
    <text evidence="1">The sequence shown here is derived from an EMBL/GenBank/DDBJ whole genome shotgun (WGS) entry which is preliminary data.</text>
</comment>
<accession>A0ABV1H2T4</accession>
<dbReference type="Proteomes" id="UP001546774">
    <property type="component" value="Unassembled WGS sequence"/>
</dbReference>
<evidence type="ECO:0000313" key="1">
    <source>
        <dbReference type="EMBL" id="MEQ2553974.1"/>
    </source>
</evidence>
<evidence type="ECO:0000313" key="2">
    <source>
        <dbReference type="Proteomes" id="UP001546774"/>
    </source>
</evidence>
<protein>
    <submittedName>
        <fullName evidence="1">TIGR02530 family flagellar biosynthesis protein</fullName>
    </submittedName>
</protein>
<keyword evidence="1" id="KW-0966">Cell projection</keyword>
<dbReference type="InterPro" id="IPR013367">
    <property type="entry name" value="Flagellar_put"/>
</dbReference>
<keyword evidence="1" id="KW-0282">Flagellum</keyword>
<dbReference type="NCBIfam" id="TIGR02530">
    <property type="entry name" value="flg_new"/>
    <property type="match status" value="1"/>
</dbReference>
<keyword evidence="1" id="KW-0969">Cilium</keyword>
<organism evidence="1 2">
    <name type="scientific">Lachnospira intestinalis</name>
    <dbReference type="NCBI Taxonomy" id="3133158"/>
    <lineage>
        <taxon>Bacteria</taxon>
        <taxon>Bacillati</taxon>
        <taxon>Bacillota</taxon>
        <taxon>Clostridia</taxon>
        <taxon>Lachnospirales</taxon>
        <taxon>Lachnospiraceae</taxon>
        <taxon>Lachnospira</taxon>
    </lineage>
</organism>
<sequence length="141" mass="15347">MMNHIVTGGFSSIEQATGKFGGKRSLTNNTGTAATSSFGEILQQKKSIEAAVDETQSTSLRFSKHAGERLTQRDIQLTSEQMMRLEEGTQRAGEKGIKESLVLLDNMAFIVNTQNKTVITAMCQNSGEENIYTNIDGAIVI</sequence>
<dbReference type="Pfam" id="PF12611">
    <property type="entry name" value="Flagellar_put"/>
    <property type="match status" value="1"/>
</dbReference>
<keyword evidence="2" id="KW-1185">Reference proteome</keyword>
<dbReference type="EMBL" id="JBBMFS010000002">
    <property type="protein sequence ID" value="MEQ2553974.1"/>
    <property type="molecule type" value="Genomic_DNA"/>
</dbReference>
<name>A0ABV1H2T4_9FIRM</name>
<gene>
    <name evidence="1" type="ORF">WMO37_02960</name>
</gene>
<proteinExistence type="predicted"/>